<evidence type="ECO:0000313" key="3">
    <source>
        <dbReference type="Proteomes" id="UP000230481"/>
    </source>
</evidence>
<dbReference type="SUPFAM" id="SSF143422">
    <property type="entry name" value="Transposase IS200-like"/>
    <property type="match status" value="1"/>
</dbReference>
<gene>
    <name evidence="2" type="ORF">COT82_01675</name>
</gene>
<dbReference type="PANTHER" id="PTHR34322">
    <property type="entry name" value="TRANSPOSASE, Y1_TNP DOMAIN-CONTAINING"/>
    <property type="match status" value="1"/>
</dbReference>
<sequence length="226" mass="27171">MIRKIPFIVGETYHSYSRGTDKRIIFTNDNDYRRFVFSLYICNNTISVRTDNLFQQGRTLLELFGVDRKDTLVYIIAFCLMPNHFHLLLHEKIDGGISLFMQKLLTAYSMYFNTKHDREGSLFESRFKAKHINTDAYLNWIFSYIHLNPFKLIHQNWKEKGISNLTSAKKFIQNYRYSSYYDYFIGDRPEKVILNKDIFFDQSPQINSFEDILKEFEKDFDEYNKQ</sequence>
<dbReference type="GO" id="GO:0004803">
    <property type="term" value="F:transposase activity"/>
    <property type="evidence" value="ECO:0007669"/>
    <property type="project" value="InterPro"/>
</dbReference>
<name>A0A2M6WVB5_9BACT</name>
<dbReference type="EMBL" id="PFAA01000031">
    <property type="protein sequence ID" value="PIT96737.1"/>
    <property type="molecule type" value="Genomic_DNA"/>
</dbReference>
<comment type="caution">
    <text evidence="2">The sequence shown here is derived from an EMBL/GenBank/DDBJ whole genome shotgun (WGS) entry which is preliminary data.</text>
</comment>
<organism evidence="2 3">
    <name type="scientific">Candidatus Campbellbacteria bacterium CG10_big_fil_rev_8_21_14_0_10_35_52</name>
    <dbReference type="NCBI Taxonomy" id="1974527"/>
    <lineage>
        <taxon>Bacteria</taxon>
        <taxon>Candidatus Campbelliibacteriota</taxon>
    </lineage>
</organism>
<proteinExistence type="predicted"/>
<dbReference type="Gene3D" id="3.30.70.1290">
    <property type="entry name" value="Transposase IS200-like"/>
    <property type="match status" value="1"/>
</dbReference>
<dbReference type="PANTHER" id="PTHR34322:SF2">
    <property type="entry name" value="TRANSPOSASE IS200-LIKE DOMAIN-CONTAINING PROTEIN"/>
    <property type="match status" value="1"/>
</dbReference>
<feature type="domain" description="Transposase IS200-like" evidence="1">
    <location>
        <begin position="8"/>
        <end position="148"/>
    </location>
</feature>
<reference evidence="3" key="1">
    <citation type="submission" date="2017-09" db="EMBL/GenBank/DDBJ databases">
        <title>Depth-based differentiation of microbial function through sediment-hosted aquifers and enrichment of novel symbionts in the deep terrestrial subsurface.</title>
        <authorList>
            <person name="Probst A.J."/>
            <person name="Ladd B."/>
            <person name="Jarett J.K."/>
            <person name="Geller-Mcgrath D.E."/>
            <person name="Sieber C.M.K."/>
            <person name="Emerson J.B."/>
            <person name="Anantharaman K."/>
            <person name="Thomas B.C."/>
            <person name="Malmstrom R."/>
            <person name="Stieglmeier M."/>
            <person name="Klingl A."/>
            <person name="Woyke T."/>
            <person name="Ryan C.M."/>
            <person name="Banfield J.F."/>
        </authorList>
    </citation>
    <scope>NUCLEOTIDE SEQUENCE [LARGE SCALE GENOMIC DNA]</scope>
</reference>
<evidence type="ECO:0000313" key="2">
    <source>
        <dbReference type="EMBL" id="PIT96737.1"/>
    </source>
</evidence>
<dbReference type="AlphaFoldDB" id="A0A2M6WVB5"/>
<dbReference type="Proteomes" id="UP000230481">
    <property type="component" value="Unassembled WGS sequence"/>
</dbReference>
<evidence type="ECO:0000259" key="1">
    <source>
        <dbReference type="SMART" id="SM01321"/>
    </source>
</evidence>
<dbReference type="SMART" id="SM01321">
    <property type="entry name" value="Y1_Tnp"/>
    <property type="match status" value="1"/>
</dbReference>
<dbReference type="InterPro" id="IPR002686">
    <property type="entry name" value="Transposase_17"/>
</dbReference>
<dbReference type="InterPro" id="IPR036515">
    <property type="entry name" value="Transposase_17_sf"/>
</dbReference>
<dbReference type="GO" id="GO:0003677">
    <property type="term" value="F:DNA binding"/>
    <property type="evidence" value="ECO:0007669"/>
    <property type="project" value="InterPro"/>
</dbReference>
<dbReference type="GO" id="GO:0006313">
    <property type="term" value="P:DNA transposition"/>
    <property type="evidence" value="ECO:0007669"/>
    <property type="project" value="InterPro"/>
</dbReference>
<dbReference type="Pfam" id="PF01797">
    <property type="entry name" value="Y1_Tnp"/>
    <property type="match status" value="1"/>
</dbReference>
<accession>A0A2M6WVB5</accession>
<protein>
    <recommendedName>
        <fullName evidence="1">Transposase IS200-like domain-containing protein</fullName>
    </recommendedName>
</protein>